<dbReference type="OrthoDB" id="778222at2759"/>
<dbReference type="AlphaFoldDB" id="A0A2G5CJJ0"/>
<evidence type="ECO:0000313" key="2">
    <source>
        <dbReference type="Proteomes" id="UP000230069"/>
    </source>
</evidence>
<accession>A0A2G5CJJ0</accession>
<evidence type="ECO:0000313" key="1">
    <source>
        <dbReference type="EMBL" id="PIA31472.1"/>
    </source>
</evidence>
<dbReference type="PANTHER" id="PTHR31060">
    <property type="entry name" value="OSJNBA0011J08.25 PROTEIN-RELATED"/>
    <property type="match status" value="1"/>
</dbReference>
<name>A0A2G5CJJ0_AQUCA</name>
<dbReference type="Proteomes" id="UP000230069">
    <property type="component" value="Unassembled WGS sequence"/>
</dbReference>
<dbReference type="FunCoup" id="A0A2G5CJJ0">
    <property type="interactions" value="9"/>
</dbReference>
<dbReference type="PANTHER" id="PTHR31060:SF31">
    <property type="entry name" value="BTB_POZ DOMAIN PROTEIN"/>
    <property type="match status" value="1"/>
</dbReference>
<dbReference type="GO" id="GO:0016567">
    <property type="term" value="P:protein ubiquitination"/>
    <property type="evidence" value="ECO:0007669"/>
    <property type="project" value="UniProtKB-UniPathway"/>
</dbReference>
<dbReference type="STRING" id="218851.A0A2G5CJJ0"/>
<dbReference type="EMBL" id="KZ305066">
    <property type="protein sequence ID" value="PIA31472.1"/>
    <property type="molecule type" value="Genomic_DNA"/>
</dbReference>
<sequence length="416" mass="46357">MEQIIKYPTKPSSLLNSLFMSTVNTAAKSLLSVASTSTRSGGVVEKWGITDHIRYMFMLMTWMTVWFLRVLMDYMPCSFLPSPHYFLTGGGLIGLGSSSELSSSSSTSTDLVVHDGYTDECGGPSSIAIGRALSHIFSLLNDMPATSRKYQFAMAMAENIVDENVRDGHVALQEINRAALSSAFARTTNLLYQSLHISRDVISQTDGWPSRILYSLPLGSYLAFYFKGIRYLSSFLPIGNNVASGSSSEATHGGYDFVKAEKFAQELLWITKKLRGCGAVDEALVQWSFASALASSSLMANPRVQSTMVIISAIMVRELAKGETEVPRMVKFRLLILWLPLFCYASHDGLPYPTLTVTEKNEMEKMLDEVISSLPVADQEIILTNWLQDYIYCNSDWPNLQKSYSQWCRTSRKLLM</sequence>
<dbReference type="UniPathway" id="UPA00143"/>
<proteinExistence type="predicted"/>
<organism evidence="1 2">
    <name type="scientific">Aquilegia coerulea</name>
    <name type="common">Rocky mountain columbine</name>
    <dbReference type="NCBI Taxonomy" id="218851"/>
    <lineage>
        <taxon>Eukaryota</taxon>
        <taxon>Viridiplantae</taxon>
        <taxon>Streptophyta</taxon>
        <taxon>Embryophyta</taxon>
        <taxon>Tracheophyta</taxon>
        <taxon>Spermatophyta</taxon>
        <taxon>Magnoliopsida</taxon>
        <taxon>Ranunculales</taxon>
        <taxon>Ranunculaceae</taxon>
        <taxon>Thalictroideae</taxon>
        <taxon>Aquilegia</taxon>
    </lineage>
</organism>
<gene>
    <name evidence="1" type="ORF">AQUCO_04900047v1</name>
</gene>
<dbReference type="InParanoid" id="A0A2G5CJJ0"/>
<dbReference type="InterPro" id="IPR038920">
    <property type="entry name" value="At3g05675-like"/>
</dbReference>
<keyword evidence="2" id="KW-1185">Reference proteome</keyword>
<protein>
    <submittedName>
        <fullName evidence="1">Uncharacterized protein</fullName>
    </submittedName>
</protein>
<reference evidence="1 2" key="1">
    <citation type="submission" date="2017-09" db="EMBL/GenBank/DDBJ databases">
        <title>WGS assembly of Aquilegia coerulea Goldsmith.</title>
        <authorList>
            <person name="Hodges S."/>
            <person name="Kramer E."/>
            <person name="Nordborg M."/>
            <person name="Tomkins J."/>
            <person name="Borevitz J."/>
            <person name="Derieg N."/>
            <person name="Yan J."/>
            <person name="Mihaltcheva S."/>
            <person name="Hayes R.D."/>
            <person name="Rokhsar D."/>
        </authorList>
    </citation>
    <scope>NUCLEOTIDE SEQUENCE [LARGE SCALE GENOMIC DNA]</scope>
    <source>
        <strain evidence="2">cv. Goldsmith</strain>
    </source>
</reference>